<dbReference type="Gene3D" id="1.10.1740.10">
    <property type="match status" value="1"/>
</dbReference>
<evidence type="ECO:0000313" key="9">
    <source>
        <dbReference type="Proteomes" id="UP000652430"/>
    </source>
</evidence>
<dbReference type="InterPro" id="IPR036388">
    <property type="entry name" value="WH-like_DNA-bd_sf"/>
</dbReference>
<dbReference type="EMBL" id="BNAQ01000001">
    <property type="protein sequence ID" value="GHH06805.1"/>
    <property type="molecule type" value="Genomic_DNA"/>
</dbReference>
<protein>
    <submittedName>
        <fullName evidence="8">DNA-directed RNA polymerase sigma-70 factor</fullName>
    </submittedName>
</protein>
<feature type="region of interest" description="Disordered" evidence="5">
    <location>
        <begin position="84"/>
        <end position="108"/>
    </location>
</feature>
<accession>A0ABQ3L7G7</accession>
<keyword evidence="8" id="KW-0240">DNA-directed RNA polymerase</keyword>
<feature type="domain" description="RNA polymerase sigma-70 region 2" evidence="6">
    <location>
        <begin position="16"/>
        <end position="81"/>
    </location>
</feature>
<dbReference type="InterPro" id="IPR013325">
    <property type="entry name" value="RNA_pol_sigma_r2"/>
</dbReference>
<dbReference type="InterPro" id="IPR039425">
    <property type="entry name" value="RNA_pol_sigma-70-like"/>
</dbReference>
<comment type="similarity">
    <text evidence="1">Belongs to the sigma-70 factor family. ECF subfamily.</text>
</comment>
<evidence type="ECO:0000256" key="2">
    <source>
        <dbReference type="ARBA" id="ARBA00023015"/>
    </source>
</evidence>
<keyword evidence="3" id="KW-0731">Sigma factor</keyword>
<evidence type="ECO:0000259" key="7">
    <source>
        <dbReference type="Pfam" id="PF08281"/>
    </source>
</evidence>
<dbReference type="SUPFAM" id="SSF88946">
    <property type="entry name" value="Sigma2 domain of RNA polymerase sigma factors"/>
    <property type="match status" value="1"/>
</dbReference>
<name>A0ABQ3L7G7_9SPHN</name>
<evidence type="ECO:0000256" key="5">
    <source>
        <dbReference type="SAM" id="MobiDB-lite"/>
    </source>
</evidence>
<dbReference type="RefSeq" id="WP_189674606.1">
    <property type="nucleotide sequence ID" value="NZ_BNAQ01000001.1"/>
</dbReference>
<dbReference type="Proteomes" id="UP000652430">
    <property type="component" value="Unassembled WGS sequence"/>
</dbReference>
<evidence type="ECO:0000256" key="4">
    <source>
        <dbReference type="ARBA" id="ARBA00023163"/>
    </source>
</evidence>
<dbReference type="PANTHER" id="PTHR43133">
    <property type="entry name" value="RNA POLYMERASE ECF-TYPE SIGMA FACTO"/>
    <property type="match status" value="1"/>
</dbReference>
<organism evidence="8 9">
    <name type="scientific">Sphingomonas glacialis</name>
    <dbReference type="NCBI Taxonomy" id="658225"/>
    <lineage>
        <taxon>Bacteria</taxon>
        <taxon>Pseudomonadati</taxon>
        <taxon>Pseudomonadota</taxon>
        <taxon>Alphaproteobacteria</taxon>
        <taxon>Sphingomonadales</taxon>
        <taxon>Sphingomonadaceae</taxon>
        <taxon>Sphingomonas</taxon>
    </lineage>
</organism>
<evidence type="ECO:0000256" key="1">
    <source>
        <dbReference type="ARBA" id="ARBA00010641"/>
    </source>
</evidence>
<dbReference type="InterPro" id="IPR013324">
    <property type="entry name" value="RNA_pol_sigma_r3/r4-like"/>
</dbReference>
<dbReference type="PANTHER" id="PTHR43133:SF63">
    <property type="entry name" value="RNA POLYMERASE SIGMA FACTOR FECI-RELATED"/>
    <property type="match status" value="1"/>
</dbReference>
<dbReference type="Pfam" id="PF08281">
    <property type="entry name" value="Sigma70_r4_2"/>
    <property type="match status" value="1"/>
</dbReference>
<evidence type="ECO:0000259" key="6">
    <source>
        <dbReference type="Pfam" id="PF04542"/>
    </source>
</evidence>
<reference evidence="9" key="1">
    <citation type="journal article" date="2019" name="Int. J. Syst. Evol. Microbiol.">
        <title>The Global Catalogue of Microorganisms (GCM) 10K type strain sequencing project: providing services to taxonomists for standard genome sequencing and annotation.</title>
        <authorList>
            <consortium name="The Broad Institute Genomics Platform"/>
            <consortium name="The Broad Institute Genome Sequencing Center for Infectious Disease"/>
            <person name="Wu L."/>
            <person name="Ma J."/>
        </authorList>
    </citation>
    <scope>NUCLEOTIDE SEQUENCE [LARGE SCALE GENOMIC DNA]</scope>
    <source>
        <strain evidence="9">CGMCC 1.8957</strain>
    </source>
</reference>
<feature type="domain" description="RNA polymerase sigma factor 70 region 4 type 2" evidence="7">
    <location>
        <begin position="121"/>
        <end position="172"/>
    </location>
</feature>
<keyword evidence="4" id="KW-0804">Transcription</keyword>
<dbReference type="InterPro" id="IPR007627">
    <property type="entry name" value="RNA_pol_sigma70_r2"/>
</dbReference>
<sequence>MSEGSVDDGSDELAALYIQHRAALVRFLTARTGSAAEAEDVVQEMWLKIGSVPSGPIGNGRAYLYRVAQNLVLDRLRAGRRRAVREQDWADVEQGQRSNGPEPHAEPAAETDLIARGDAARLAVAIDRLPPGAARALRLHKLDGLSHAQTAARLGISRKGVEKHMAVAMAHLRRMLDAGELG</sequence>
<gene>
    <name evidence="8" type="ORF">GCM10008023_00120</name>
</gene>
<keyword evidence="9" id="KW-1185">Reference proteome</keyword>
<keyword evidence="2" id="KW-0805">Transcription regulation</keyword>
<evidence type="ECO:0000256" key="3">
    <source>
        <dbReference type="ARBA" id="ARBA00023082"/>
    </source>
</evidence>
<comment type="caution">
    <text evidence="8">The sequence shown here is derived from an EMBL/GenBank/DDBJ whole genome shotgun (WGS) entry which is preliminary data.</text>
</comment>
<dbReference type="InterPro" id="IPR014284">
    <property type="entry name" value="RNA_pol_sigma-70_dom"/>
</dbReference>
<dbReference type="NCBIfam" id="TIGR02937">
    <property type="entry name" value="sigma70-ECF"/>
    <property type="match status" value="1"/>
</dbReference>
<dbReference type="Pfam" id="PF04542">
    <property type="entry name" value="Sigma70_r2"/>
    <property type="match status" value="1"/>
</dbReference>
<dbReference type="GO" id="GO:0000428">
    <property type="term" value="C:DNA-directed RNA polymerase complex"/>
    <property type="evidence" value="ECO:0007669"/>
    <property type="project" value="UniProtKB-KW"/>
</dbReference>
<proteinExistence type="inferred from homology"/>
<dbReference type="Gene3D" id="1.10.10.10">
    <property type="entry name" value="Winged helix-like DNA-binding domain superfamily/Winged helix DNA-binding domain"/>
    <property type="match status" value="1"/>
</dbReference>
<dbReference type="SUPFAM" id="SSF88659">
    <property type="entry name" value="Sigma3 and sigma4 domains of RNA polymerase sigma factors"/>
    <property type="match status" value="1"/>
</dbReference>
<evidence type="ECO:0000313" key="8">
    <source>
        <dbReference type="EMBL" id="GHH06805.1"/>
    </source>
</evidence>
<dbReference type="InterPro" id="IPR013249">
    <property type="entry name" value="RNA_pol_sigma70_r4_t2"/>
</dbReference>